<dbReference type="GO" id="GO:0016020">
    <property type="term" value="C:membrane"/>
    <property type="evidence" value="ECO:0007669"/>
    <property type="project" value="UniProtKB-SubCell"/>
</dbReference>
<evidence type="ECO:0000313" key="7">
    <source>
        <dbReference type="EMBL" id="ANF30071.1"/>
    </source>
</evidence>
<dbReference type="EMBL" id="KX117089">
    <property type="protein sequence ID" value="ANF30071.1"/>
    <property type="molecule type" value="Genomic_DNA"/>
</dbReference>
<feature type="transmembrane region" description="Helical" evidence="5">
    <location>
        <begin position="192"/>
        <end position="208"/>
    </location>
</feature>
<feature type="transmembrane region" description="Helical" evidence="5">
    <location>
        <begin position="33"/>
        <end position="52"/>
    </location>
</feature>
<sequence length="417" mass="46355">MSGLLFKYARISYLIILFLSITIPTALQPLKMGLLALCLGFALMSYIGNNSIAKISKGILISCLIFSIIGVMWSLYGLFRVNPGAINVITVYGIYPLLALVLLPLYREGDIYKLRSFFIFCCVTIAAIQILFILSGIGLDGGFIFSIFKYMYGEVAVVNNGEGKYLLFTLPNVASLLFLIPFLCTDFLAKKTVAKAALIIILCSLMLLTGRRALFVVVAMGGVLAVYFLGKIIPYYRRKVLAIAIISMPIICIILYAAVDFNSMSTQLFIEQVTSILNFKTDDSNLERVYQFEALIDGVINSPIVGAGGGAAASYLRSETQPWTYELYYIALMFQYGLVVFSAYVAGVIYIAVRLYKFILLKNLGRHINISIASYLVGYLCFIIASATNPYLAKFDYVWVIFIPTAIINYYICNKKI</sequence>
<dbReference type="InterPro" id="IPR051533">
    <property type="entry name" value="WaaL-like"/>
</dbReference>
<keyword evidence="2 5" id="KW-0812">Transmembrane</keyword>
<dbReference type="AlphaFoldDB" id="A0A172X0C0"/>
<dbReference type="PANTHER" id="PTHR37422">
    <property type="entry name" value="TEICHURONIC ACID BIOSYNTHESIS PROTEIN TUAE"/>
    <property type="match status" value="1"/>
</dbReference>
<feature type="transmembrane region" description="Helical" evidence="5">
    <location>
        <begin position="165"/>
        <end position="185"/>
    </location>
</feature>
<proteinExistence type="predicted"/>
<evidence type="ECO:0000256" key="1">
    <source>
        <dbReference type="ARBA" id="ARBA00004141"/>
    </source>
</evidence>
<dbReference type="InterPro" id="IPR007016">
    <property type="entry name" value="O-antigen_ligase-rel_domated"/>
</dbReference>
<comment type="subcellular location">
    <subcellularLocation>
        <location evidence="1">Membrane</location>
        <topology evidence="1">Multi-pass membrane protein</topology>
    </subcellularLocation>
</comment>
<feature type="transmembrane region" description="Helical" evidence="5">
    <location>
        <begin position="117"/>
        <end position="145"/>
    </location>
</feature>
<reference evidence="7" key="1">
    <citation type="journal article" date="2016" name="PLoS ONE">
        <title>Genetic Diversity of O-Antigens in Hafnia alvei and the Development of a Suspension Array for Serotype Detection.</title>
        <authorList>
            <person name="Duan Z."/>
            <person name="Niedziela T."/>
            <person name="Lugowski C."/>
            <person name="Cao B."/>
            <person name="Wang T."/>
            <person name="Xu L."/>
            <person name="Yang B."/>
            <person name="Liu B."/>
            <person name="Wang L."/>
        </authorList>
    </citation>
    <scope>NUCLEOTIDE SEQUENCE</scope>
    <source>
        <strain evidence="7">PCM1212</strain>
    </source>
</reference>
<evidence type="ECO:0000256" key="3">
    <source>
        <dbReference type="ARBA" id="ARBA00022989"/>
    </source>
</evidence>
<keyword evidence="4 5" id="KW-0472">Membrane</keyword>
<dbReference type="Pfam" id="PF04932">
    <property type="entry name" value="Wzy_C"/>
    <property type="match status" value="1"/>
</dbReference>
<feature type="transmembrane region" description="Helical" evidence="5">
    <location>
        <begin position="7"/>
        <end position="27"/>
    </location>
</feature>
<feature type="domain" description="O-antigen ligase-related" evidence="6">
    <location>
        <begin position="197"/>
        <end position="322"/>
    </location>
</feature>
<keyword evidence="3 5" id="KW-1133">Transmembrane helix</keyword>
<evidence type="ECO:0000259" key="6">
    <source>
        <dbReference type="Pfam" id="PF04932"/>
    </source>
</evidence>
<evidence type="ECO:0000256" key="5">
    <source>
        <dbReference type="SAM" id="Phobius"/>
    </source>
</evidence>
<feature type="transmembrane region" description="Helical" evidence="5">
    <location>
        <begin position="59"/>
        <end position="79"/>
    </location>
</feature>
<dbReference type="PANTHER" id="PTHR37422:SF13">
    <property type="entry name" value="LIPOPOLYSACCHARIDE BIOSYNTHESIS PROTEIN PA4999-RELATED"/>
    <property type="match status" value="1"/>
</dbReference>
<feature type="transmembrane region" description="Helical" evidence="5">
    <location>
        <begin position="327"/>
        <end position="356"/>
    </location>
</feature>
<feature type="transmembrane region" description="Helical" evidence="5">
    <location>
        <begin position="85"/>
        <end position="105"/>
    </location>
</feature>
<evidence type="ECO:0000256" key="2">
    <source>
        <dbReference type="ARBA" id="ARBA00022692"/>
    </source>
</evidence>
<feature type="transmembrane region" description="Helical" evidence="5">
    <location>
        <begin position="214"/>
        <end position="233"/>
    </location>
</feature>
<evidence type="ECO:0000256" key="4">
    <source>
        <dbReference type="ARBA" id="ARBA00023136"/>
    </source>
</evidence>
<protein>
    <recommendedName>
        <fullName evidence="6">O-antigen ligase-related domain-containing protein</fullName>
    </recommendedName>
</protein>
<feature type="transmembrane region" description="Helical" evidence="5">
    <location>
        <begin position="368"/>
        <end position="385"/>
    </location>
</feature>
<organism evidence="7">
    <name type="scientific">Hafnia alvei</name>
    <dbReference type="NCBI Taxonomy" id="569"/>
    <lineage>
        <taxon>Bacteria</taxon>
        <taxon>Pseudomonadati</taxon>
        <taxon>Pseudomonadota</taxon>
        <taxon>Gammaproteobacteria</taxon>
        <taxon>Enterobacterales</taxon>
        <taxon>Hafniaceae</taxon>
        <taxon>Hafnia</taxon>
    </lineage>
</organism>
<feature type="transmembrane region" description="Helical" evidence="5">
    <location>
        <begin position="240"/>
        <end position="259"/>
    </location>
</feature>
<accession>A0A172X0C0</accession>
<feature type="transmembrane region" description="Helical" evidence="5">
    <location>
        <begin position="397"/>
        <end position="413"/>
    </location>
</feature>
<name>A0A172X0C0_HAFAL</name>